<dbReference type="Proteomes" id="UP000759443">
    <property type="component" value="Unassembled WGS sequence"/>
</dbReference>
<protein>
    <submittedName>
        <fullName evidence="1">Uncharacterized protein</fullName>
    </submittedName>
</protein>
<gene>
    <name evidence="1" type="ORF">J2Z17_001979</name>
</gene>
<organism evidence="1 2">
    <name type="scientific">Rhizobium halophytocola</name>
    <dbReference type="NCBI Taxonomy" id="735519"/>
    <lineage>
        <taxon>Bacteria</taxon>
        <taxon>Pseudomonadati</taxon>
        <taxon>Pseudomonadota</taxon>
        <taxon>Alphaproteobacteria</taxon>
        <taxon>Hyphomicrobiales</taxon>
        <taxon>Rhizobiaceae</taxon>
        <taxon>Rhizobium/Agrobacterium group</taxon>
        <taxon>Rhizobium</taxon>
    </lineage>
</organism>
<dbReference type="RefSeq" id="WP_209944393.1">
    <property type="nucleotide sequence ID" value="NZ_JAGGJU010000005.1"/>
</dbReference>
<accession>A0ABS4DXX7</accession>
<dbReference type="EMBL" id="JAGGJU010000005">
    <property type="protein sequence ID" value="MBP1850542.1"/>
    <property type="molecule type" value="Genomic_DNA"/>
</dbReference>
<name>A0ABS4DXX7_9HYPH</name>
<evidence type="ECO:0000313" key="2">
    <source>
        <dbReference type="Proteomes" id="UP000759443"/>
    </source>
</evidence>
<reference evidence="1 2" key="1">
    <citation type="submission" date="2021-03" db="EMBL/GenBank/DDBJ databases">
        <title>Genomic Encyclopedia of Type Strains, Phase IV (KMG-IV): sequencing the most valuable type-strain genomes for metagenomic binning, comparative biology and taxonomic classification.</title>
        <authorList>
            <person name="Goeker M."/>
        </authorList>
    </citation>
    <scope>NUCLEOTIDE SEQUENCE [LARGE SCALE GENOMIC DNA]</scope>
    <source>
        <strain evidence="1 2">DSM 21600</strain>
    </source>
</reference>
<comment type="caution">
    <text evidence="1">The sequence shown here is derived from an EMBL/GenBank/DDBJ whole genome shotgun (WGS) entry which is preliminary data.</text>
</comment>
<keyword evidence="2" id="KW-1185">Reference proteome</keyword>
<sequence>MQIGMVTGHTRILGESQGYLGLPIRDELITGTVGGEGTPAMVTAWIPTPDEIARIAADAPIHLRILGTGHPPVMLDVGEVPE</sequence>
<proteinExistence type="predicted"/>
<evidence type="ECO:0000313" key="1">
    <source>
        <dbReference type="EMBL" id="MBP1850542.1"/>
    </source>
</evidence>